<sequence length="170" mass="18117">MSAALDRWLTRLYHAVGGGLFLGLCAIVSYAAGDRHRPDRVGSPKLLASEVAPGGALRQARVIADLAECTLPDARRLHSVRPDRHQVAPPANAVDAPPWDRDGRPRTIETEIPADFPCGPAMPVESPSAACNGFRRTVRPQRRPDAVMPFRVTCGGVTTGPAGAKTARVP</sequence>
<comment type="caution">
    <text evidence="2">The sequence shown here is derived from an EMBL/GenBank/DDBJ whole genome shotgun (WGS) entry which is preliminary data.</text>
</comment>
<name>A0ABQ4QCS8_9HYPH</name>
<evidence type="ECO:0000313" key="2">
    <source>
        <dbReference type="EMBL" id="GJD42896.1"/>
    </source>
</evidence>
<keyword evidence="1" id="KW-0472">Membrane</keyword>
<accession>A0ABQ4QCS8</accession>
<evidence type="ECO:0000256" key="1">
    <source>
        <dbReference type="SAM" id="Phobius"/>
    </source>
</evidence>
<feature type="transmembrane region" description="Helical" evidence="1">
    <location>
        <begin position="12"/>
        <end position="32"/>
    </location>
</feature>
<organism evidence="2 3">
    <name type="scientific">Methylobacterium cerastii</name>
    <dbReference type="NCBI Taxonomy" id="932741"/>
    <lineage>
        <taxon>Bacteria</taxon>
        <taxon>Pseudomonadati</taxon>
        <taxon>Pseudomonadota</taxon>
        <taxon>Alphaproteobacteria</taxon>
        <taxon>Hyphomicrobiales</taxon>
        <taxon>Methylobacteriaceae</taxon>
        <taxon>Methylobacterium</taxon>
    </lineage>
</organism>
<dbReference type="EMBL" id="BPQG01000007">
    <property type="protein sequence ID" value="GJD42896.1"/>
    <property type="molecule type" value="Genomic_DNA"/>
</dbReference>
<keyword evidence="3" id="KW-1185">Reference proteome</keyword>
<protein>
    <submittedName>
        <fullName evidence="2">Uncharacterized protein</fullName>
    </submittedName>
</protein>
<evidence type="ECO:0000313" key="3">
    <source>
        <dbReference type="Proteomes" id="UP001055117"/>
    </source>
</evidence>
<keyword evidence="1" id="KW-1133">Transmembrane helix</keyword>
<gene>
    <name evidence="2" type="ORF">AFCDBAGC_0738</name>
</gene>
<proteinExistence type="predicted"/>
<dbReference type="RefSeq" id="WP_147830563.1">
    <property type="nucleotide sequence ID" value="NZ_BPQG01000007.1"/>
</dbReference>
<dbReference type="Proteomes" id="UP001055117">
    <property type="component" value="Unassembled WGS sequence"/>
</dbReference>
<reference evidence="2 3" key="1">
    <citation type="journal article" date="2021" name="Front. Microbiol.">
        <title>Comprehensive Comparative Genomics and Phenotyping of Methylobacterium Species.</title>
        <authorList>
            <person name="Alessa O."/>
            <person name="Ogura Y."/>
            <person name="Fujitani Y."/>
            <person name="Takami H."/>
            <person name="Hayashi T."/>
            <person name="Sahin N."/>
            <person name="Tani A."/>
        </authorList>
    </citation>
    <scope>NUCLEOTIDE SEQUENCE [LARGE SCALE GENOMIC DNA]</scope>
    <source>
        <strain evidence="2 3">DSM 23679</strain>
    </source>
</reference>
<keyword evidence="1" id="KW-0812">Transmembrane</keyword>